<proteinExistence type="inferred from homology"/>
<keyword evidence="1" id="KW-0808">Transferase</keyword>
<reference evidence="5" key="1">
    <citation type="submission" date="2022-06" db="EMBL/GenBank/DDBJ databases">
        <title>WGS of actinobacteria.</title>
        <authorList>
            <person name="Thawai C."/>
        </authorList>
    </citation>
    <scope>NUCLEOTIDE SEQUENCE</scope>
    <source>
        <strain evidence="5">AA8</strain>
    </source>
</reference>
<dbReference type="SUPFAM" id="SSF55729">
    <property type="entry name" value="Acyl-CoA N-acyltransferases (Nat)"/>
    <property type="match status" value="1"/>
</dbReference>
<dbReference type="RefSeq" id="WP_256791837.1">
    <property type="nucleotide sequence ID" value="NZ_JANIID010000067.1"/>
</dbReference>
<dbReference type="EMBL" id="JANIID010000067">
    <property type="protein sequence ID" value="MCQ8775065.1"/>
    <property type="molecule type" value="Genomic_DNA"/>
</dbReference>
<gene>
    <name evidence="5" type="ORF">NQU55_35725</name>
</gene>
<evidence type="ECO:0000256" key="2">
    <source>
        <dbReference type="ARBA" id="ARBA00023315"/>
    </source>
</evidence>
<dbReference type="InterPro" id="IPR051531">
    <property type="entry name" value="N-acetyltransferase"/>
</dbReference>
<feature type="domain" description="N-acetyltransferase" evidence="4">
    <location>
        <begin position="12"/>
        <end position="175"/>
    </location>
</feature>
<evidence type="ECO:0000256" key="3">
    <source>
        <dbReference type="ARBA" id="ARBA00038502"/>
    </source>
</evidence>
<accession>A0A9X2RT77</accession>
<dbReference type="InterPro" id="IPR000182">
    <property type="entry name" value="GNAT_dom"/>
</dbReference>
<protein>
    <submittedName>
        <fullName evidence="5">GNAT family N-acetyltransferase</fullName>
    </submittedName>
</protein>
<keyword evidence="2" id="KW-0012">Acyltransferase</keyword>
<comment type="similarity">
    <text evidence="3">Belongs to the acetyltransferase family. RimJ subfamily.</text>
</comment>
<dbReference type="AlphaFoldDB" id="A0A9X2RT77"/>
<keyword evidence="6" id="KW-1185">Reference proteome</keyword>
<dbReference type="Gene3D" id="3.40.630.30">
    <property type="match status" value="1"/>
</dbReference>
<dbReference type="PANTHER" id="PTHR43792:SF8">
    <property type="entry name" value="[RIBOSOMAL PROTEIN US5]-ALANINE N-ACETYLTRANSFERASE"/>
    <property type="match status" value="1"/>
</dbReference>
<dbReference type="GO" id="GO:0005737">
    <property type="term" value="C:cytoplasm"/>
    <property type="evidence" value="ECO:0007669"/>
    <property type="project" value="TreeGrafter"/>
</dbReference>
<organism evidence="5 6">
    <name type="scientific">Streptomyces telluris</name>
    <dbReference type="NCBI Taxonomy" id="2720021"/>
    <lineage>
        <taxon>Bacteria</taxon>
        <taxon>Bacillati</taxon>
        <taxon>Actinomycetota</taxon>
        <taxon>Actinomycetes</taxon>
        <taxon>Kitasatosporales</taxon>
        <taxon>Streptomycetaceae</taxon>
        <taxon>Streptomyces</taxon>
    </lineage>
</organism>
<dbReference type="InterPro" id="IPR016181">
    <property type="entry name" value="Acyl_CoA_acyltransferase"/>
</dbReference>
<comment type="caution">
    <text evidence="5">The sequence shown here is derived from an EMBL/GenBank/DDBJ whole genome shotgun (WGS) entry which is preliminary data.</text>
</comment>
<dbReference type="Pfam" id="PF13302">
    <property type="entry name" value="Acetyltransf_3"/>
    <property type="match status" value="1"/>
</dbReference>
<evidence type="ECO:0000313" key="5">
    <source>
        <dbReference type="EMBL" id="MCQ8775065.1"/>
    </source>
</evidence>
<evidence type="ECO:0000256" key="1">
    <source>
        <dbReference type="ARBA" id="ARBA00022679"/>
    </source>
</evidence>
<sequence length="186" mass="20687">MPNRYLILGDRVAIRPVCANDYEEITALTRDSSELHHPWIPRRDTTREAFDDFVARFAQPTHEGLVICLRQTDEIVGGVNINNIVRGSMQSGMLGYVAYASTAGHGYMSEGLRLVVQFAFTELGLHRLEANIQPTNTASLNLVKRLGFLREGYSPGFQRINGVWQDHERWALTADMLSAGPCAGPA</sequence>
<dbReference type="PANTHER" id="PTHR43792">
    <property type="entry name" value="GNAT FAMILY, PUTATIVE (AFU_ORTHOLOGUE AFUA_3G00765)-RELATED-RELATED"/>
    <property type="match status" value="1"/>
</dbReference>
<dbReference type="GO" id="GO:0008999">
    <property type="term" value="F:protein-N-terminal-alanine acetyltransferase activity"/>
    <property type="evidence" value="ECO:0007669"/>
    <property type="project" value="TreeGrafter"/>
</dbReference>
<dbReference type="PROSITE" id="PS51186">
    <property type="entry name" value="GNAT"/>
    <property type="match status" value="1"/>
</dbReference>
<dbReference type="Proteomes" id="UP001142374">
    <property type="component" value="Unassembled WGS sequence"/>
</dbReference>
<evidence type="ECO:0000259" key="4">
    <source>
        <dbReference type="PROSITE" id="PS51186"/>
    </source>
</evidence>
<name>A0A9X2RT77_9ACTN</name>
<evidence type="ECO:0000313" key="6">
    <source>
        <dbReference type="Proteomes" id="UP001142374"/>
    </source>
</evidence>